<evidence type="ECO:0000256" key="6">
    <source>
        <dbReference type="SAM" id="SignalP"/>
    </source>
</evidence>
<dbReference type="PANTHER" id="PTHR30061">
    <property type="entry name" value="MALTOSE-BINDING PERIPLASMIC PROTEIN"/>
    <property type="match status" value="1"/>
</dbReference>
<dbReference type="InterPro" id="IPR006060">
    <property type="entry name" value="Maltose/Cyclodextrin-bd"/>
</dbReference>
<dbReference type="SUPFAM" id="SSF53850">
    <property type="entry name" value="Periplasmic binding protein-like II"/>
    <property type="match status" value="1"/>
</dbReference>
<dbReference type="GO" id="GO:1901982">
    <property type="term" value="F:maltose binding"/>
    <property type="evidence" value="ECO:0007669"/>
    <property type="project" value="TreeGrafter"/>
</dbReference>
<comment type="similarity">
    <text evidence="1">Belongs to the bacterial solute-binding protein 1 family.</text>
</comment>
<dbReference type="AlphaFoldDB" id="A0A919UKS3"/>
<dbReference type="InterPro" id="IPR006059">
    <property type="entry name" value="SBP"/>
</dbReference>
<keyword evidence="8" id="KW-1185">Reference proteome</keyword>
<keyword evidence="3" id="KW-0762">Sugar transport</keyword>
<dbReference type="GO" id="GO:0015144">
    <property type="term" value="F:carbohydrate transmembrane transporter activity"/>
    <property type="evidence" value="ECO:0007669"/>
    <property type="project" value="InterPro"/>
</dbReference>
<evidence type="ECO:0000256" key="3">
    <source>
        <dbReference type="ARBA" id="ARBA00022597"/>
    </source>
</evidence>
<name>A0A919UKS3_9MICO</name>
<protein>
    <submittedName>
        <fullName evidence="7">Sugar ABC transporter substrate-binding protein</fullName>
    </submittedName>
</protein>
<feature type="signal peptide" evidence="6">
    <location>
        <begin position="1"/>
        <end position="19"/>
    </location>
</feature>
<dbReference type="GO" id="GO:0055052">
    <property type="term" value="C:ATP-binding cassette (ABC) transporter complex, substrate-binding subunit-containing"/>
    <property type="evidence" value="ECO:0007669"/>
    <property type="project" value="TreeGrafter"/>
</dbReference>
<dbReference type="PANTHER" id="PTHR30061:SF50">
    <property type="entry name" value="MALTOSE_MALTODEXTRIN-BINDING PERIPLASMIC PROTEIN"/>
    <property type="match status" value="1"/>
</dbReference>
<reference evidence="7" key="1">
    <citation type="submission" date="2021-01" db="EMBL/GenBank/DDBJ databases">
        <title>Whole genome shotgun sequence of Demequina activiva NBRC 110675.</title>
        <authorList>
            <person name="Komaki H."/>
            <person name="Tamura T."/>
        </authorList>
    </citation>
    <scope>NUCLEOTIDE SEQUENCE</scope>
    <source>
        <strain evidence="7">NBRC 110675</strain>
    </source>
</reference>
<dbReference type="GO" id="GO:0042956">
    <property type="term" value="P:maltodextrin transmembrane transport"/>
    <property type="evidence" value="ECO:0007669"/>
    <property type="project" value="TreeGrafter"/>
</dbReference>
<comment type="caution">
    <text evidence="7">The sequence shown here is derived from an EMBL/GenBank/DDBJ whole genome shotgun (WGS) entry which is preliminary data.</text>
</comment>
<evidence type="ECO:0000313" key="8">
    <source>
        <dbReference type="Proteomes" id="UP000652354"/>
    </source>
</evidence>
<evidence type="ECO:0000256" key="4">
    <source>
        <dbReference type="ARBA" id="ARBA00022729"/>
    </source>
</evidence>
<evidence type="ECO:0000256" key="2">
    <source>
        <dbReference type="ARBA" id="ARBA00022448"/>
    </source>
</evidence>
<sequence>MRKQIGMGAAFVATAALLAACSSDPEPAETPSAEAETSETAEAPSGEGAELVVWTDAEREEALATAAEQFEADTGATVTLVQKNFEDLRNDFIAQVPTGEGPDITVGAHDWLGALIEAGVVNTLDIGEKAADFQEVALDAMTYDGQLYGLPYSTEAIALIQNADLVGDTAPTTWEEMIQMSVDAGFEDRPFILFTNGTSGDGYSAYPLQTSFGAPVFVQDESGSYTTEVGMGGEAGEAFAQFLYDNGADGTGYFTDTIDYDTSNELFSSGESPFILQGPWMPFFDGGDMNLVVSPMVTAGGEPAAPFVGVQGFYLSSQSDNALLANDFLVNYMATEDAQRTLYEADPRVPALTALAEEVSTDPVTAGFVESAALGVPMPSIPEMGNVWEIWNAAEIQLITGSADDPAATWNDMVSELEASIG</sequence>
<accession>A0A919UKS3</accession>
<feature type="region of interest" description="Disordered" evidence="5">
    <location>
        <begin position="23"/>
        <end position="48"/>
    </location>
</feature>
<dbReference type="Proteomes" id="UP000652354">
    <property type="component" value="Unassembled WGS sequence"/>
</dbReference>
<feature type="chain" id="PRO_5039568120" evidence="6">
    <location>
        <begin position="20"/>
        <end position="422"/>
    </location>
</feature>
<dbReference type="GO" id="GO:0015768">
    <property type="term" value="P:maltose transport"/>
    <property type="evidence" value="ECO:0007669"/>
    <property type="project" value="TreeGrafter"/>
</dbReference>
<keyword evidence="2" id="KW-0813">Transport</keyword>
<dbReference type="PRINTS" id="PR00181">
    <property type="entry name" value="MALTOSEBP"/>
</dbReference>
<evidence type="ECO:0000313" key="7">
    <source>
        <dbReference type="EMBL" id="GIG55285.1"/>
    </source>
</evidence>
<organism evidence="7 8">
    <name type="scientific">Demequina activiva</name>
    <dbReference type="NCBI Taxonomy" id="1582364"/>
    <lineage>
        <taxon>Bacteria</taxon>
        <taxon>Bacillati</taxon>
        <taxon>Actinomycetota</taxon>
        <taxon>Actinomycetes</taxon>
        <taxon>Micrococcales</taxon>
        <taxon>Demequinaceae</taxon>
        <taxon>Demequina</taxon>
    </lineage>
</organism>
<feature type="compositionally biased region" description="Low complexity" evidence="5">
    <location>
        <begin position="29"/>
        <end position="45"/>
    </location>
</feature>
<evidence type="ECO:0000256" key="5">
    <source>
        <dbReference type="SAM" id="MobiDB-lite"/>
    </source>
</evidence>
<dbReference type="Gene3D" id="3.40.190.10">
    <property type="entry name" value="Periplasmic binding protein-like II"/>
    <property type="match status" value="2"/>
</dbReference>
<dbReference type="PROSITE" id="PS51257">
    <property type="entry name" value="PROKAR_LIPOPROTEIN"/>
    <property type="match status" value="1"/>
</dbReference>
<dbReference type="RefSeq" id="WP_203656617.1">
    <property type="nucleotide sequence ID" value="NZ_BONR01000004.1"/>
</dbReference>
<gene>
    <name evidence="7" type="ORF">Dac01nite_20370</name>
</gene>
<keyword evidence="4 6" id="KW-0732">Signal</keyword>
<dbReference type="EMBL" id="BONR01000004">
    <property type="protein sequence ID" value="GIG55285.1"/>
    <property type="molecule type" value="Genomic_DNA"/>
</dbReference>
<dbReference type="Pfam" id="PF13416">
    <property type="entry name" value="SBP_bac_8"/>
    <property type="match status" value="1"/>
</dbReference>
<evidence type="ECO:0000256" key="1">
    <source>
        <dbReference type="ARBA" id="ARBA00008520"/>
    </source>
</evidence>
<proteinExistence type="inferred from homology"/>